<dbReference type="Gene3D" id="1.20.1250.20">
    <property type="entry name" value="MFS general substrate transporter like domains"/>
    <property type="match status" value="1"/>
</dbReference>
<dbReference type="AlphaFoldDB" id="A0A3P7IBL7"/>
<gene>
    <name evidence="8" type="ORF">SVUK_LOCUS271</name>
</gene>
<evidence type="ECO:0000256" key="3">
    <source>
        <dbReference type="ARBA" id="ARBA00022989"/>
    </source>
</evidence>
<keyword evidence="2 6" id="KW-0812">Transmembrane</keyword>
<dbReference type="InterPro" id="IPR005828">
    <property type="entry name" value="MFS_sugar_transport-like"/>
</dbReference>
<dbReference type="EMBL" id="UYYB01000414">
    <property type="protein sequence ID" value="VDM65273.1"/>
    <property type="molecule type" value="Genomic_DNA"/>
</dbReference>
<proteinExistence type="predicted"/>
<dbReference type="Pfam" id="PF00083">
    <property type="entry name" value="Sugar_tr"/>
    <property type="match status" value="1"/>
</dbReference>
<evidence type="ECO:0000256" key="6">
    <source>
        <dbReference type="SAM" id="Phobius"/>
    </source>
</evidence>
<dbReference type="GO" id="GO:0016020">
    <property type="term" value="C:membrane"/>
    <property type="evidence" value="ECO:0007669"/>
    <property type="project" value="UniProtKB-SubCell"/>
</dbReference>
<feature type="domain" description="Major facilitator superfamily (MFS) profile" evidence="7">
    <location>
        <begin position="38"/>
        <end position="393"/>
    </location>
</feature>
<keyword evidence="9" id="KW-1185">Reference proteome</keyword>
<reference evidence="8 9" key="1">
    <citation type="submission" date="2018-11" db="EMBL/GenBank/DDBJ databases">
        <authorList>
            <consortium name="Pathogen Informatics"/>
        </authorList>
    </citation>
    <scope>NUCLEOTIDE SEQUENCE [LARGE SCALE GENOMIC DNA]</scope>
</reference>
<evidence type="ECO:0000256" key="4">
    <source>
        <dbReference type="ARBA" id="ARBA00023136"/>
    </source>
</evidence>
<keyword evidence="4 6" id="KW-0472">Membrane</keyword>
<dbReference type="SUPFAM" id="SSF103473">
    <property type="entry name" value="MFS general substrate transporter"/>
    <property type="match status" value="1"/>
</dbReference>
<evidence type="ECO:0000259" key="7">
    <source>
        <dbReference type="PROSITE" id="PS50850"/>
    </source>
</evidence>
<organism evidence="8 9">
    <name type="scientific">Strongylus vulgaris</name>
    <name type="common">Blood worm</name>
    <dbReference type="NCBI Taxonomy" id="40348"/>
    <lineage>
        <taxon>Eukaryota</taxon>
        <taxon>Metazoa</taxon>
        <taxon>Ecdysozoa</taxon>
        <taxon>Nematoda</taxon>
        <taxon>Chromadorea</taxon>
        <taxon>Rhabditida</taxon>
        <taxon>Rhabditina</taxon>
        <taxon>Rhabditomorpha</taxon>
        <taxon>Strongyloidea</taxon>
        <taxon>Strongylidae</taxon>
        <taxon>Strongylus</taxon>
    </lineage>
</organism>
<dbReference type="PROSITE" id="PS50850">
    <property type="entry name" value="MFS"/>
    <property type="match status" value="1"/>
</dbReference>
<feature type="transmembrane region" description="Helical" evidence="6">
    <location>
        <begin position="147"/>
        <end position="167"/>
    </location>
</feature>
<evidence type="ECO:0000256" key="2">
    <source>
        <dbReference type="ARBA" id="ARBA00022692"/>
    </source>
</evidence>
<feature type="transmembrane region" description="Helical" evidence="6">
    <location>
        <begin position="122"/>
        <end position="140"/>
    </location>
</feature>
<keyword evidence="5" id="KW-0175">Coiled coil</keyword>
<feature type="transmembrane region" description="Helical" evidence="6">
    <location>
        <begin position="230"/>
        <end position="250"/>
    </location>
</feature>
<feature type="coiled-coil region" evidence="5">
    <location>
        <begin position="265"/>
        <end position="310"/>
    </location>
</feature>
<feature type="transmembrane region" description="Helical" evidence="6">
    <location>
        <begin position="318"/>
        <end position="340"/>
    </location>
</feature>
<feature type="transmembrane region" description="Helical" evidence="6">
    <location>
        <begin position="346"/>
        <end position="371"/>
    </location>
</feature>
<protein>
    <recommendedName>
        <fullName evidence="7">Major facilitator superfamily (MFS) profile domain-containing protein</fullName>
    </recommendedName>
</protein>
<dbReference type="GO" id="GO:0022857">
    <property type="term" value="F:transmembrane transporter activity"/>
    <property type="evidence" value="ECO:0007669"/>
    <property type="project" value="InterPro"/>
</dbReference>
<evidence type="ECO:0000313" key="8">
    <source>
        <dbReference type="EMBL" id="VDM65273.1"/>
    </source>
</evidence>
<name>A0A3P7IBL7_STRVU</name>
<comment type="subcellular location">
    <subcellularLocation>
        <location evidence="1">Membrane</location>
        <topology evidence="1">Multi-pass membrane protein</topology>
    </subcellularLocation>
</comment>
<feature type="transmembrane region" description="Helical" evidence="6">
    <location>
        <begin position="173"/>
        <end position="192"/>
    </location>
</feature>
<evidence type="ECO:0000256" key="1">
    <source>
        <dbReference type="ARBA" id="ARBA00004141"/>
    </source>
</evidence>
<keyword evidence="3 6" id="KW-1133">Transmembrane helix</keyword>
<accession>A0A3P7IBL7</accession>
<dbReference type="OrthoDB" id="5296287at2759"/>
<dbReference type="InterPro" id="IPR020846">
    <property type="entry name" value="MFS_dom"/>
</dbReference>
<evidence type="ECO:0000256" key="5">
    <source>
        <dbReference type="SAM" id="Coils"/>
    </source>
</evidence>
<dbReference type="InterPro" id="IPR036259">
    <property type="entry name" value="MFS_trans_sf"/>
</dbReference>
<dbReference type="Proteomes" id="UP000270094">
    <property type="component" value="Unassembled WGS sequence"/>
</dbReference>
<sequence>MSNSNTYQVQCDELKESKNAVAPSAKTVDDFLKLGNYCYLVLLTSEFILLGSTGNMTYMIFAASAPRVSCHGSNFTIKDVCKTHKNLSSLTNCDLEVQYEFKSLNVEFEYLCAEGHWVKSSISVQTIGVLVGTLFFGVISDRFGRKSSLVVSFVITSVLSIITSYSTSLFNFTLLRTILSFFNGGLLGTYGVYKLEHIPRRHRFWVMAIIAWAPNFILLGVAYISHDWRTYQRVLFVISSPALILFFFIYESPRWLIQKGKIEEARKVLQQIQQIDRQKEAKKNEMEKMLDAAYEKMQALEKKQKNYNVRHLFYTKKMALATTTYCVGMFMTSIVSYGLIFNLEALSGSFFINSIATGSFRFSINIAFALLDYKYVITHIHICNELLSKFLQS</sequence>
<dbReference type="PANTHER" id="PTHR24064">
    <property type="entry name" value="SOLUTE CARRIER FAMILY 22 MEMBER"/>
    <property type="match status" value="1"/>
</dbReference>
<feature type="transmembrane region" description="Helical" evidence="6">
    <location>
        <begin position="204"/>
        <end position="224"/>
    </location>
</feature>
<evidence type="ECO:0000313" key="9">
    <source>
        <dbReference type="Proteomes" id="UP000270094"/>
    </source>
</evidence>